<dbReference type="GO" id="GO:0006508">
    <property type="term" value="P:proteolysis"/>
    <property type="evidence" value="ECO:0007669"/>
    <property type="project" value="UniProtKB-KW"/>
</dbReference>
<comment type="similarity">
    <text evidence="1">Belongs to the peptidase U62 family.</text>
</comment>
<evidence type="ECO:0000313" key="6">
    <source>
        <dbReference type="EMBL" id="MBI4727627.1"/>
    </source>
</evidence>
<accession>A0A933IAJ7</accession>
<comment type="caution">
    <text evidence="6">The sequence shown here is derived from an EMBL/GenBank/DDBJ whole genome shotgun (WGS) entry which is preliminary data.</text>
</comment>
<dbReference type="Gene3D" id="3.30.2290.10">
    <property type="entry name" value="PmbA/TldD superfamily"/>
    <property type="match status" value="1"/>
</dbReference>
<dbReference type="PANTHER" id="PTHR30624">
    <property type="entry name" value="UNCHARACTERIZED PROTEIN TLDD AND PMBA"/>
    <property type="match status" value="1"/>
</dbReference>
<dbReference type="PANTHER" id="PTHR30624:SF10">
    <property type="entry name" value="CONSERVED PROTEIN"/>
    <property type="match status" value="1"/>
</dbReference>
<evidence type="ECO:0000256" key="1">
    <source>
        <dbReference type="ARBA" id="ARBA00005836"/>
    </source>
</evidence>
<keyword evidence="3" id="KW-0378">Hydrolase</keyword>
<dbReference type="Proteomes" id="UP000736328">
    <property type="component" value="Unassembled WGS sequence"/>
</dbReference>
<name>A0A933IAJ7_UNCT6</name>
<keyword evidence="2" id="KW-0645">Protease</keyword>
<evidence type="ECO:0000313" key="7">
    <source>
        <dbReference type="Proteomes" id="UP000736328"/>
    </source>
</evidence>
<proteinExistence type="inferred from homology"/>
<gene>
    <name evidence="6" type="ORF">HY768_10500</name>
</gene>
<dbReference type="EMBL" id="JACQXR010000140">
    <property type="protein sequence ID" value="MBI4727627.1"/>
    <property type="molecule type" value="Genomic_DNA"/>
</dbReference>
<keyword evidence="4" id="KW-0482">Metalloprotease</keyword>
<dbReference type="InterPro" id="IPR051463">
    <property type="entry name" value="Peptidase_U62_metallo"/>
</dbReference>
<evidence type="ECO:0000256" key="3">
    <source>
        <dbReference type="ARBA" id="ARBA00022801"/>
    </source>
</evidence>
<protein>
    <recommendedName>
        <fullName evidence="5">Metalloprotease TldD/E N-terminal domain-containing protein</fullName>
    </recommendedName>
</protein>
<evidence type="ECO:0000256" key="4">
    <source>
        <dbReference type="ARBA" id="ARBA00023049"/>
    </source>
</evidence>
<evidence type="ECO:0000259" key="5">
    <source>
        <dbReference type="Pfam" id="PF01523"/>
    </source>
</evidence>
<sequence>MKTFVRKVLAVLPAKGVDYADVRVTGQASENISTKNGSVEAVTKSSDSGFGLRVLVNGAWSFAASSRLVTNEIRKVVKDTVKIAKASNLTGVEKIELSHLKPQKGSYRTPVKVDPFKISAEQKINLLLKADFLIRRNELLRRKRAGYLLPAPSHVTIQKAIVCFCRLNEMSARTLLYSSFGFGNPAASGRGIKN</sequence>
<dbReference type="InterPro" id="IPR036059">
    <property type="entry name" value="TldD/PmbA_sf"/>
</dbReference>
<feature type="domain" description="Metalloprotease TldD/E N-terminal" evidence="5">
    <location>
        <begin position="20"/>
        <end position="84"/>
    </location>
</feature>
<dbReference type="InterPro" id="IPR035068">
    <property type="entry name" value="TldD/PmbA_N"/>
</dbReference>
<dbReference type="GO" id="GO:0008237">
    <property type="term" value="F:metallopeptidase activity"/>
    <property type="evidence" value="ECO:0007669"/>
    <property type="project" value="UniProtKB-KW"/>
</dbReference>
<dbReference type="InterPro" id="IPR002510">
    <property type="entry name" value="Metalloprtase-TldD/E_N"/>
</dbReference>
<evidence type="ECO:0000256" key="2">
    <source>
        <dbReference type="ARBA" id="ARBA00022670"/>
    </source>
</evidence>
<organism evidence="6 7">
    <name type="scientific">candidate division TA06 bacterium</name>
    <dbReference type="NCBI Taxonomy" id="2250710"/>
    <lineage>
        <taxon>Bacteria</taxon>
        <taxon>Bacteria division TA06</taxon>
    </lineage>
</organism>
<reference evidence="6" key="1">
    <citation type="submission" date="2020-07" db="EMBL/GenBank/DDBJ databases">
        <title>Huge and variable diversity of episymbiotic CPR bacteria and DPANN archaea in groundwater ecosystems.</title>
        <authorList>
            <person name="He C.Y."/>
            <person name="Keren R."/>
            <person name="Whittaker M."/>
            <person name="Farag I.F."/>
            <person name="Doudna J."/>
            <person name="Cate J.H.D."/>
            <person name="Banfield J.F."/>
        </authorList>
    </citation>
    <scope>NUCLEOTIDE SEQUENCE</scope>
    <source>
        <strain evidence="6">NC_groundwater_1520_Pr4_B-0.1um_53_5</strain>
    </source>
</reference>
<dbReference type="GO" id="GO:0005829">
    <property type="term" value="C:cytosol"/>
    <property type="evidence" value="ECO:0007669"/>
    <property type="project" value="TreeGrafter"/>
</dbReference>
<dbReference type="SUPFAM" id="SSF111283">
    <property type="entry name" value="Putative modulator of DNA gyrase, PmbA/TldD"/>
    <property type="match status" value="1"/>
</dbReference>
<dbReference type="AlphaFoldDB" id="A0A933IAJ7"/>
<dbReference type="Pfam" id="PF01523">
    <property type="entry name" value="PmbA_TldD_1st"/>
    <property type="match status" value="1"/>
</dbReference>